<evidence type="ECO:0000256" key="8">
    <source>
        <dbReference type="ARBA" id="ARBA00048090"/>
    </source>
</evidence>
<gene>
    <name evidence="10" type="ORF">CJO77_19435</name>
</gene>
<dbReference type="InterPro" id="IPR027417">
    <property type="entry name" value="P-loop_NTPase"/>
</dbReference>
<evidence type="ECO:0000313" key="11">
    <source>
        <dbReference type="Proteomes" id="UP000261758"/>
    </source>
</evidence>
<protein>
    <recommendedName>
        <fullName evidence="3 9">Gluconokinase</fullName>
        <ecNumber evidence="3 9">2.7.1.12</ecNumber>
    </recommendedName>
</protein>
<reference evidence="10 11" key="1">
    <citation type="submission" date="2017-08" db="EMBL/GenBank/DDBJ databases">
        <title>Genome sequences of Ralstonia solanacearum Species Complex (RSSC) isolated from Potato bacterial wilts in Korea.</title>
        <authorList>
            <person name="Cho H."/>
            <person name="Song E.-S."/>
            <person name="Lee Y.K."/>
            <person name="Lee S."/>
            <person name="Lee S.-W."/>
            <person name="Jo A."/>
            <person name="Kim J.-G."/>
            <person name="Hwang I."/>
        </authorList>
    </citation>
    <scope>NUCLEOTIDE SEQUENCE [LARGE SCALE GENOMIC DNA]</scope>
    <source>
        <strain evidence="10 11">T98</strain>
        <plasmid evidence="10 11">unnamed</plasmid>
    </source>
</reference>
<dbReference type="SUPFAM" id="SSF52540">
    <property type="entry name" value="P-loop containing nucleoside triphosphate hydrolases"/>
    <property type="match status" value="1"/>
</dbReference>
<sequence length="179" mass="19161">MRIHKVMVMGVAGCGKSTLAARLATALDAEWIEGDDHPIEAGKATMRQGTAVQAADRGPWLTRLTTLLVAAPGNAVLACAALTRSDRAQLRAAVPQLRIVYVDIALADAIARVSARGRHRFPPSLVLSQFAILEAPAGEPGVLQIPADQPVDTQVQQVLRWITEDTLRQDDDATQSEPV</sequence>
<dbReference type="Proteomes" id="UP000261758">
    <property type="component" value="Plasmid unnamed"/>
</dbReference>
<accession>A0AAD0SB49</accession>
<keyword evidence="4 9" id="KW-0808">Transferase</keyword>
<proteinExistence type="inferred from homology"/>
<name>A0AAD0SB49_RALSL</name>
<geneLocation type="plasmid" evidence="10 11">
    <name>unnamed</name>
</geneLocation>
<organism evidence="10 11">
    <name type="scientific">Ralstonia solanacearum</name>
    <name type="common">Pseudomonas solanacearum</name>
    <dbReference type="NCBI Taxonomy" id="305"/>
    <lineage>
        <taxon>Bacteria</taxon>
        <taxon>Pseudomonadati</taxon>
        <taxon>Pseudomonadota</taxon>
        <taxon>Betaproteobacteria</taxon>
        <taxon>Burkholderiales</taxon>
        <taxon>Burkholderiaceae</taxon>
        <taxon>Ralstonia</taxon>
        <taxon>Ralstonia solanacearum species complex</taxon>
    </lineage>
</organism>
<dbReference type="GO" id="GO:0005524">
    <property type="term" value="F:ATP binding"/>
    <property type="evidence" value="ECO:0007669"/>
    <property type="project" value="UniProtKB-KW"/>
</dbReference>
<keyword evidence="10" id="KW-0614">Plasmid</keyword>
<evidence type="ECO:0000256" key="9">
    <source>
        <dbReference type="RuleBase" id="RU363066"/>
    </source>
</evidence>
<dbReference type="PANTHER" id="PTHR43442">
    <property type="entry name" value="GLUCONOKINASE-RELATED"/>
    <property type="match status" value="1"/>
</dbReference>
<keyword evidence="7 9" id="KW-0067">ATP-binding</keyword>
<evidence type="ECO:0000256" key="1">
    <source>
        <dbReference type="ARBA" id="ARBA00004761"/>
    </source>
</evidence>
<evidence type="ECO:0000313" key="10">
    <source>
        <dbReference type="EMBL" id="AXV83745.1"/>
    </source>
</evidence>
<dbReference type="Gene3D" id="3.40.50.300">
    <property type="entry name" value="P-loop containing nucleotide triphosphate hydrolases"/>
    <property type="match status" value="1"/>
</dbReference>
<dbReference type="EMBL" id="CP022760">
    <property type="protein sequence ID" value="AXV83745.1"/>
    <property type="molecule type" value="Genomic_DNA"/>
</dbReference>
<comment type="pathway">
    <text evidence="1">Carbohydrate acid metabolism.</text>
</comment>
<dbReference type="GO" id="GO:0005737">
    <property type="term" value="C:cytoplasm"/>
    <property type="evidence" value="ECO:0007669"/>
    <property type="project" value="TreeGrafter"/>
</dbReference>
<keyword evidence="5 9" id="KW-0547">Nucleotide-binding</keyword>
<evidence type="ECO:0000256" key="7">
    <source>
        <dbReference type="ARBA" id="ARBA00022840"/>
    </source>
</evidence>
<evidence type="ECO:0000256" key="4">
    <source>
        <dbReference type="ARBA" id="ARBA00022679"/>
    </source>
</evidence>
<comment type="catalytic activity">
    <reaction evidence="8 9">
        <text>D-gluconate + ATP = 6-phospho-D-gluconate + ADP + H(+)</text>
        <dbReference type="Rhea" id="RHEA:19433"/>
        <dbReference type="ChEBI" id="CHEBI:15378"/>
        <dbReference type="ChEBI" id="CHEBI:18391"/>
        <dbReference type="ChEBI" id="CHEBI:30616"/>
        <dbReference type="ChEBI" id="CHEBI:58759"/>
        <dbReference type="ChEBI" id="CHEBI:456216"/>
        <dbReference type="EC" id="2.7.1.12"/>
    </reaction>
</comment>
<dbReference type="Pfam" id="PF13671">
    <property type="entry name" value="AAA_33"/>
    <property type="match status" value="1"/>
</dbReference>
<dbReference type="EC" id="2.7.1.12" evidence="3 9"/>
<dbReference type="RefSeq" id="WP_118870332.1">
    <property type="nucleotide sequence ID" value="NZ_CP022760.1"/>
</dbReference>
<comment type="similarity">
    <text evidence="2 9">Belongs to the gluconokinase GntK/GntV family.</text>
</comment>
<dbReference type="NCBIfam" id="TIGR01313">
    <property type="entry name" value="therm_gnt_kin"/>
    <property type="match status" value="1"/>
</dbReference>
<evidence type="ECO:0000256" key="5">
    <source>
        <dbReference type="ARBA" id="ARBA00022741"/>
    </source>
</evidence>
<dbReference type="AlphaFoldDB" id="A0AAD0SB49"/>
<evidence type="ECO:0000256" key="6">
    <source>
        <dbReference type="ARBA" id="ARBA00022777"/>
    </source>
</evidence>
<dbReference type="PANTHER" id="PTHR43442:SF3">
    <property type="entry name" value="GLUCONOKINASE-RELATED"/>
    <property type="match status" value="1"/>
</dbReference>
<dbReference type="GO" id="GO:0005975">
    <property type="term" value="P:carbohydrate metabolic process"/>
    <property type="evidence" value="ECO:0007669"/>
    <property type="project" value="InterPro"/>
</dbReference>
<dbReference type="GO" id="GO:0046316">
    <property type="term" value="F:gluconokinase activity"/>
    <property type="evidence" value="ECO:0007669"/>
    <property type="project" value="UniProtKB-EC"/>
</dbReference>
<dbReference type="InterPro" id="IPR006001">
    <property type="entry name" value="Therm_gnt_kin"/>
</dbReference>
<evidence type="ECO:0000256" key="2">
    <source>
        <dbReference type="ARBA" id="ARBA00008420"/>
    </source>
</evidence>
<evidence type="ECO:0000256" key="3">
    <source>
        <dbReference type="ARBA" id="ARBA00012054"/>
    </source>
</evidence>
<dbReference type="CDD" id="cd02021">
    <property type="entry name" value="GntK"/>
    <property type="match status" value="1"/>
</dbReference>
<keyword evidence="6 9" id="KW-0418">Kinase</keyword>